<name>A0A543CN37_9ACTN</name>
<dbReference type="SUPFAM" id="SSF52980">
    <property type="entry name" value="Restriction endonuclease-like"/>
    <property type="match status" value="1"/>
</dbReference>
<organism evidence="2 3">
    <name type="scientific">Actinoallomurus bryophytorum</name>
    <dbReference type="NCBI Taxonomy" id="1490222"/>
    <lineage>
        <taxon>Bacteria</taxon>
        <taxon>Bacillati</taxon>
        <taxon>Actinomycetota</taxon>
        <taxon>Actinomycetes</taxon>
        <taxon>Streptosporangiales</taxon>
        <taxon>Thermomonosporaceae</taxon>
        <taxon>Actinoallomurus</taxon>
    </lineage>
</organism>
<dbReference type="EMBL" id="VFOZ01000001">
    <property type="protein sequence ID" value="TQL98370.1"/>
    <property type="molecule type" value="Genomic_DNA"/>
</dbReference>
<dbReference type="Proteomes" id="UP000316096">
    <property type="component" value="Unassembled WGS sequence"/>
</dbReference>
<gene>
    <name evidence="2" type="ORF">FB559_3993</name>
</gene>
<sequence>MTALPEWMLALPEEGVTAEEYDRMPEEICRRIEIVDGSIIVSPSATPRHNRIARLLANSLEYAAPTPWQVTTDVDLRISDVPLHNRRPDVLVFSGDPDELPVRPHQVILAVEIMSKGSVNADRLDKPAAYGVAGISHYWRIEQESGGLVAYTYELDTVERTYRALGRYSGALKAEAPFPVTVDLDALGGR</sequence>
<accession>A0A543CN37</accession>
<dbReference type="RefSeq" id="WP_246121755.1">
    <property type="nucleotide sequence ID" value="NZ_VFOZ01000001.1"/>
</dbReference>
<dbReference type="PANTHER" id="PTHR35400:SF3">
    <property type="entry name" value="SLL1072 PROTEIN"/>
    <property type="match status" value="1"/>
</dbReference>
<dbReference type="Gene3D" id="3.90.1570.10">
    <property type="entry name" value="tt1808, chain A"/>
    <property type="match status" value="1"/>
</dbReference>
<feature type="domain" description="Putative restriction endonuclease" evidence="1">
    <location>
        <begin position="19"/>
        <end position="154"/>
    </location>
</feature>
<dbReference type="InterPro" id="IPR008538">
    <property type="entry name" value="Uma2"/>
</dbReference>
<keyword evidence="2" id="KW-0255">Endonuclease</keyword>
<keyword evidence="3" id="KW-1185">Reference proteome</keyword>
<reference evidence="2 3" key="1">
    <citation type="submission" date="2019-06" db="EMBL/GenBank/DDBJ databases">
        <title>Sequencing the genomes of 1000 actinobacteria strains.</title>
        <authorList>
            <person name="Klenk H.-P."/>
        </authorList>
    </citation>
    <scope>NUCLEOTIDE SEQUENCE [LARGE SCALE GENOMIC DNA]</scope>
    <source>
        <strain evidence="2 3">DSM 102200</strain>
    </source>
</reference>
<evidence type="ECO:0000313" key="2">
    <source>
        <dbReference type="EMBL" id="TQL98370.1"/>
    </source>
</evidence>
<dbReference type="InterPro" id="IPR011335">
    <property type="entry name" value="Restrct_endonuc-II-like"/>
</dbReference>
<proteinExistence type="predicted"/>
<dbReference type="AlphaFoldDB" id="A0A543CN37"/>
<keyword evidence="2" id="KW-0378">Hydrolase</keyword>
<dbReference type="GO" id="GO:0004519">
    <property type="term" value="F:endonuclease activity"/>
    <property type="evidence" value="ECO:0007669"/>
    <property type="project" value="UniProtKB-KW"/>
</dbReference>
<evidence type="ECO:0000313" key="3">
    <source>
        <dbReference type="Proteomes" id="UP000316096"/>
    </source>
</evidence>
<keyword evidence="2" id="KW-0540">Nuclease</keyword>
<protein>
    <submittedName>
        <fullName evidence="2">Uma2 family endonuclease</fullName>
    </submittedName>
</protein>
<comment type="caution">
    <text evidence="2">The sequence shown here is derived from an EMBL/GenBank/DDBJ whole genome shotgun (WGS) entry which is preliminary data.</text>
</comment>
<dbReference type="CDD" id="cd06260">
    <property type="entry name" value="DUF820-like"/>
    <property type="match status" value="1"/>
</dbReference>
<evidence type="ECO:0000259" key="1">
    <source>
        <dbReference type="Pfam" id="PF05685"/>
    </source>
</evidence>
<dbReference type="PANTHER" id="PTHR35400">
    <property type="entry name" value="SLR1083 PROTEIN"/>
    <property type="match status" value="1"/>
</dbReference>
<dbReference type="InterPro" id="IPR012296">
    <property type="entry name" value="Nuclease_put_TT1808"/>
</dbReference>
<dbReference type="Pfam" id="PF05685">
    <property type="entry name" value="Uma2"/>
    <property type="match status" value="1"/>
</dbReference>